<dbReference type="EMBL" id="LXQA011107516">
    <property type="protein sequence ID" value="MCI85115.1"/>
    <property type="molecule type" value="Genomic_DNA"/>
</dbReference>
<protein>
    <submittedName>
        <fullName evidence="1">Uncharacterized protein</fullName>
    </submittedName>
</protein>
<organism evidence="1 2">
    <name type="scientific">Trifolium medium</name>
    <dbReference type="NCBI Taxonomy" id="97028"/>
    <lineage>
        <taxon>Eukaryota</taxon>
        <taxon>Viridiplantae</taxon>
        <taxon>Streptophyta</taxon>
        <taxon>Embryophyta</taxon>
        <taxon>Tracheophyta</taxon>
        <taxon>Spermatophyta</taxon>
        <taxon>Magnoliopsida</taxon>
        <taxon>eudicotyledons</taxon>
        <taxon>Gunneridae</taxon>
        <taxon>Pentapetalae</taxon>
        <taxon>rosids</taxon>
        <taxon>fabids</taxon>
        <taxon>Fabales</taxon>
        <taxon>Fabaceae</taxon>
        <taxon>Papilionoideae</taxon>
        <taxon>50 kb inversion clade</taxon>
        <taxon>NPAAA clade</taxon>
        <taxon>Hologalegina</taxon>
        <taxon>IRL clade</taxon>
        <taxon>Trifolieae</taxon>
        <taxon>Trifolium</taxon>
    </lineage>
</organism>
<keyword evidence="2" id="KW-1185">Reference proteome</keyword>
<comment type="caution">
    <text evidence="1">The sequence shown here is derived from an EMBL/GenBank/DDBJ whole genome shotgun (WGS) entry which is preliminary data.</text>
</comment>
<reference evidence="1 2" key="1">
    <citation type="journal article" date="2018" name="Front. Plant Sci.">
        <title>Red Clover (Trifolium pratense) and Zigzag Clover (T. medium) - A Picture of Genomic Similarities and Differences.</title>
        <authorList>
            <person name="Dluhosova J."/>
            <person name="Istvanek J."/>
            <person name="Nedelnik J."/>
            <person name="Repkova J."/>
        </authorList>
    </citation>
    <scope>NUCLEOTIDE SEQUENCE [LARGE SCALE GENOMIC DNA]</scope>
    <source>
        <strain evidence="2">cv. 10/8</strain>
        <tissue evidence="1">Leaf</tissue>
    </source>
</reference>
<feature type="non-terminal residue" evidence="1">
    <location>
        <position position="1"/>
    </location>
</feature>
<sequence>RVENGEEVCYRAEVSDFDARGFLDFCSKKALV</sequence>
<evidence type="ECO:0000313" key="2">
    <source>
        <dbReference type="Proteomes" id="UP000265520"/>
    </source>
</evidence>
<dbReference type="Proteomes" id="UP000265520">
    <property type="component" value="Unassembled WGS sequence"/>
</dbReference>
<accession>A0A392VE66</accession>
<dbReference type="AlphaFoldDB" id="A0A392VE66"/>
<proteinExistence type="predicted"/>
<evidence type="ECO:0000313" key="1">
    <source>
        <dbReference type="EMBL" id="MCI85115.1"/>
    </source>
</evidence>
<name>A0A392VE66_9FABA</name>